<gene>
    <name evidence="1" type="ORF">S01H1_70517</name>
</gene>
<accession>X0WU50</accession>
<evidence type="ECO:0000313" key="1">
    <source>
        <dbReference type="EMBL" id="GAG34175.1"/>
    </source>
</evidence>
<protein>
    <submittedName>
        <fullName evidence="1">Uncharacterized protein</fullName>
    </submittedName>
</protein>
<comment type="caution">
    <text evidence="1">The sequence shown here is derived from an EMBL/GenBank/DDBJ whole genome shotgun (WGS) entry which is preliminary data.</text>
</comment>
<dbReference type="AlphaFoldDB" id="X0WU50"/>
<sequence>MSQKFAAIVTAILIPAFATAAQAATITKCGASKGYAYYFGGQAVPPGKAGWREDGISDGEFELVQSGKELDIVFTDSRGTQSKKAQGFQVFSVPQRKPGFMLVVAIHSRGVVEHYLFQLDALGAGSVVWGSLKGS</sequence>
<feature type="non-terminal residue" evidence="1">
    <location>
        <position position="135"/>
    </location>
</feature>
<name>X0WU50_9ZZZZ</name>
<reference evidence="1" key="1">
    <citation type="journal article" date="2014" name="Front. Microbiol.">
        <title>High frequency of phylogenetically diverse reductive dehalogenase-homologous genes in deep subseafloor sedimentary metagenomes.</title>
        <authorList>
            <person name="Kawai M."/>
            <person name="Futagami T."/>
            <person name="Toyoda A."/>
            <person name="Takaki Y."/>
            <person name="Nishi S."/>
            <person name="Hori S."/>
            <person name="Arai W."/>
            <person name="Tsubouchi T."/>
            <person name="Morono Y."/>
            <person name="Uchiyama I."/>
            <person name="Ito T."/>
            <person name="Fujiyama A."/>
            <person name="Inagaki F."/>
            <person name="Takami H."/>
        </authorList>
    </citation>
    <scope>NUCLEOTIDE SEQUENCE</scope>
    <source>
        <strain evidence="1">Expedition CK06-06</strain>
    </source>
</reference>
<proteinExistence type="predicted"/>
<dbReference type="EMBL" id="BARS01046900">
    <property type="protein sequence ID" value="GAG34175.1"/>
    <property type="molecule type" value="Genomic_DNA"/>
</dbReference>
<organism evidence="1">
    <name type="scientific">marine sediment metagenome</name>
    <dbReference type="NCBI Taxonomy" id="412755"/>
    <lineage>
        <taxon>unclassified sequences</taxon>
        <taxon>metagenomes</taxon>
        <taxon>ecological metagenomes</taxon>
    </lineage>
</organism>